<name>B3LQZ1_YEAS1</name>
<dbReference type="Proteomes" id="UP000008335">
    <property type="component" value="Unassembled WGS sequence"/>
</dbReference>
<feature type="compositionally biased region" description="Polar residues" evidence="2">
    <location>
        <begin position="985"/>
        <end position="1003"/>
    </location>
</feature>
<feature type="compositionally biased region" description="Polar residues" evidence="2">
    <location>
        <begin position="720"/>
        <end position="731"/>
    </location>
</feature>
<evidence type="ECO:0008006" key="5">
    <source>
        <dbReference type="Google" id="ProtNLM"/>
    </source>
</evidence>
<feature type="region of interest" description="Disordered" evidence="2">
    <location>
        <begin position="74"/>
        <end position="142"/>
    </location>
</feature>
<gene>
    <name evidence="3" type="ORF">SCRG_03916</name>
</gene>
<feature type="compositionally biased region" description="Polar residues" evidence="2">
    <location>
        <begin position="115"/>
        <end position="142"/>
    </location>
</feature>
<feature type="compositionally biased region" description="Acidic residues" evidence="2">
    <location>
        <begin position="595"/>
        <end position="640"/>
    </location>
</feature>
<feature type="compositionally biased region" description="Basic and acidic residues" evidence="2">
    <location>
        <begin position="101"/>
        <end position="113"/>
    </location>
</feature>
<feature type="compositionally biased region" description="Acidic residues" evidence="2">
    <location>
        <begin position="550"/>
        <end position="561"/>
    </location>
</feature>
<accession>B3LQZ1</accession>
<feature type="coiled-coil region" evidence="1">
    <location>
        <begin position="301"/>
        <end position="374"/>
    </location>
</feature>
<feature type="compositionally biased region" description="Low complexity" evidence="2">
    <location>
        <begin position="710"/>
        <end position="719"/>
    </location>
</feature>
<feature type="compositionally biased region" description="Basic and acidic residues" evidence="2">
    <location>
        <begin position="208"/>
        <end position="226"/>
    </location>
</feature>
<feature type="compositionally biased region" description="Polar residues" evidence="2">
    <location>
        <begin position="771"/>
        <end position="806"/>
    </location>
</feature>
<feature type="compositionally biased region" description="Low complexity" evidence="2">
    <location>
        <begin position="753"/>
        <end position="770"/>
    </location>
</feature>
<dbReference type="AlphaFoldDB" id="B3LQZ1"/>
<dbReference type="OrthoDB" id="4085524at2759"/>
<feature type="compositionally biased region" description="Basic residues" evidence="2">
    <location>
        <begin position="197"/>
        <end position="207"/>
    </location>
</feature>
<feature type="compositionally biased region" description="Low complexity" evidence="2">
    <location>
        <begin position="846"/>
        <end position="867"/>
    </location>
</feature>
<organism evidence="3 4">
    <name type="scientific">Saccharomyces cerevisiae (strain RM11-1a)</name>
    <name type="common">Baker's yeast</name>
    <dbReference type="NCBI Taxonomy" id="285006"/>
    <lineage>
        <taxon>Eukaryota</taxon>
        <taxon>Fungi</taxon>
        <taxon>Dikarya</taxon>
        <taxon>Ascomycota</taxon>
        <taxon>Saccharomycotina</taxon>
        <taxon>Saccharomycetes</taxon>
        <taxon>Saccharomycetales</taxon>
        <taxon>Saccharomycetaceae</taxon>
        <taxon>Saccharomyces</taxon>
    </lineage>
</organism>
<feature type="region of interest" description="Disordered" evidence="2">
    <location>
        <begin position="957"/>
        <end position="1006"/>
    </location>
</feature>
<feature type="region of interest" description="Disordered" evidence="2">
    <location>
        <begin position="172"/>
        <end position="226"/>
    </location>
</feature>
<reference evidence="3" key="2">
    <citation type="submission" date="2005-07" db="EMBL/GenBank/DDBJ databases">
        <title>Annotation of the Saccharomyces cerevisiae RM11-1a Genome.</title>
        <authorList>
            <consortium name="The Broad Institute Genome Sequencing Platform"/>
            <person name="Birren B."/>
            <person name="Lander E."/>
            <person name="Galagan J."/>
            <person name="Nusbaum C."/>
            <person name="Devon K."/>
            <person name="Cuomo C."/>
            <person name="Jaffe D."/>
            <person name="Butler J."/>
            <person name="Alvarez P."/>
            <person name="Gnerre S."/>
            <person name="Grabherr M."/>
            <person name="Kleber M."/>
            <person name="Mauceli E."/>
            <person name="Brockman W."/>
            <person name="MacCallum I.A."/>
            <person name="Rounsley S."/>
            <person name="Young S."/>
            <person name="LaButti K."/>
            <person name="Pushparaj V."/>
            <person name="DeCaprio D."/>
            <person name="Crawford M."/>
            <person name="Koehrsen M."/>
            <person name="Engels R."/>
            <person name="Montgomery P."/>
            <person name="Pearson M."/>
            <person name="Howarth C."/>
            <person name="Larson L."/>
            <person name="Luoma S."/>
            <person name="White J."/>
            <person name="O'Leary S."/>
            <person name="Kodira C."/>
            <person name="Zeng Q."/>
            <person name="Yandava C."/>
            <person name="Alvarado L."/>
            <person name="Pratt S."/>
            <person name="Kruglyak L."/>
        </authorList>
    </citation>
    <scope>NUCLEOTIDE SEQUENCE</scope>
    <source>
        <strain evidence="3">RM11-1a</strain>
    </source>
</reference>
<feature type="compositionally biased region" description="Polar residues" evidence="2">
    <location>
        <begin position="74"/>
        <end position="95"/>
    </location>
</feature>
<feature type="compositionally biased region" description="Basic and acidic residues" evidence="2">
    <location>
        <begin position="912"/>
        <end position="926"/>
    </location>
</feature>
<evidence type="ECO:0000313" key="3">
    <source>
        <dbReference type="EMBL" id="EDV12994.1"/>
    </source>
</evidence>
<protein>
    <recommendedName>
        <fullName evidence="5">Eisosome protein SEG2</fullName>
    </recommendedName>
</protein>
<keyword evidence="1" id="KW-0175">Coiled coil</keyword>
<sequence length="1128" mass="125216">MIQESSPDALAAAAAIGNALSYNGRTVDKSKIPQYNQSFTSRTTSIAGINRYTMLSNSRTNSRMLSMNGNVRQYSKRTSSLPNQGHKNTSNNSAGRRQHRAHEDAETTFREFGGKQSSKVLNISSSTGQNSKSRTTSLGNSGSTIRTIKKYIPGPRGLMAVEVPVEVEPPRYSLSNRSNQRGGRAYSLPTRNNKTSLMHRNKTTKKAKSQEKKSESGGKSKNDYHGKVLSKMHTTSLKQRHNNVPLIPTTMNEETEQELQEDLHDPLEFKPMIISDDENSFIEPSVLDRSIPKKDKSSLSGREKKEEIETLLKEVHSLEEKISNIEIAKLNEEEREQSLILELRKVKLDEERRMELLKRELNIVKENADLEAQELKLIERKRKQHFHKEQEVASEVKSITIRQSTLSESKPAYLPPEDVEKEPSTLSNQTQNIENAENIDSVDAEGNLVDPILLGSLNNSNFHMNSDNEVRCIADSNSLTGSELSDYNYIEGSATDLRATAKTSVESEIGGNQVGLKIPQDDDSEKQEERTKGKKSGLVDTNCFLVQKEDQEEALSDNEPESSEKFPSTSGIENVKLEDETGSVMDKNNGPNNDKDDDDDKDNDNDDDDDKDDDVNDDDKDENVDDDVDDDDDDDDDDEYHDSYDVIMRDPVQIEQDISDVPSLKHPSEYSTETEDNKKKEQNSENAEVSQSGTNMAKYLRGANPYLTNTSSDTLSLDSENVNSKSSTDTTRVAPDLLKSSLQPQLRSDLKQSAVPSSTSSSIYSIEASPNIDSSTGKTASNTKTNSHGPPTSISKQKYDQSSSHQIPVMSPKRLDDKRKITNRSCLRTLRGSSNEATLSHNIVYPASDSSSSPPYHSKKPSNSPSSGNLASHEASKCFPKAPQASTTSRRLPDHVPLYIDKDNSALYPKEPPARKSSFEKERPAKDNLGFRSMSLREPLITKNATATAAENLDVEEKKEKGGHVSRKSWTFGLPSPLKRRTSHSTHTTNDTEIVNPMTSFKNKTNENDMPILANKKSCNNDDSSPYTASSMNTNDVSEAGTEGHRFSLFGNKSQLSNRNISGGTATLESSNPDLPTALPLSVPVTIIDKNGEIHKLHNDDAAIKDKSHDRHGHSKFGRKLKKIFGRK</sequence>
<feature type="region of interest" description="Disordered" evidence="2">
    <location>
        <begin position="407"/>
        <end position="426"/>
    </location>
</feature>
<keyword evidence="4" id="KW-1185">Reference proteome</keyword>
<dbReference type="EMBL" id="CH408051">
    <property type="protein sequence ID" value="EDV12994.1"/>
    <property type="molecule type" value="Genomic_DNA"/>
</dbReference>
<reference evidence="3" key="1">
    <citation type="submission" date="2005-03" db="EMBL/GenBank/DDBJ databases">
        <authorList>
            <person name="Giovannoni S.J."/>
            <person name="Cho J.-C."/>
            <person name="Ferriera S."/>
            <person name="Johnson J."/>
            <person name="Kravitz S."/>
            <person name="Halpern A."/>
            <person name="Remington K."/>
            <person name="Beeson K."/>
            <person name="Tran B."/>
            <person name="Rogers Y.-H."/>
            <person name="Friedman R."/>
            <person name="Venter J.C."/>
        </authorList>
    </citation>
    <scope>NUCLEOTIDE SEQUENCE</scope>
    <source>
        <strain evidence="3">RM11-1a</strain>
    </source>
</reference>
<feature type="compositionally biased region" description="Polar residues" evidence="2">
    <location>
        <begin position="823"/>
        <end position="841"/>
    </location>
</feature>
<feature type="region of interest" description="Disordered" evidence="2">
    <location>
        <begin position="508"/>
        <end position="930"/>
    </location>
</feature>
<proteinExistence type="predicted"/>
<feature type="compositionally biased region" description="Polar residues" evidence="2">
    <location>
        <begin position="684"/>
        <end position="695"/>
    </location>
</feature>
<evidence type="ECO:0000256" key="1">
    <source>
        <dbReference type="SAM" id="Coils"/>
    </source>
</evidence>
<evidence type="ECO:0000256" key="2">
    <source>
        <dbReference type="SAM" id="MobiDB-lite"/>
    </source>
</evidence>
<dbReference type="HOGENOM" id="CLU_309545_0_0_1"/>
<evidence type="ECO:0000313" key="4">
    <source>
        <dbReference type="Proteomes" id="UP000008335"/>
    </source>
</evidence>